<dbReference type="PANTHER" id="PTHR40038:SF1">
    <property type="entry name" value="MEMBRANE-ASSOCIATED PROTEIN TCAA"/>
    <property type="match status" value="1"/>
</dbReference>
<name>A0ABS1LST8_9LACO</name>
<organism evidence="2 3">
    <name type="scientific">Lactobacillus kitasatonis</name>
    <dbReference type="NCBI Taxonomy" id="237446"/>
    <lineage>
        <taxon>Bacteria</taxon>
        <taxon>Bacillati</taxon>
        <taxon>Bacillota</taxon>
        <taxon>Bacilli</taxon>
        <taxon>Lactobacillales</taxon>
        <taxon>Lactobacillaceae</taxon>
        <taxon>Lactobacillus</taxon>
    </lineage>
</organism>
<accession>A0ABS1LST8</accession>
<comment type="caution">
    <text evidence="2">The sequence shown here is derived from an EMBL/GenBank/DDBJ whole genome shotgun (WGS) entry which is preliminary data.</text>
</comment>
<keyword evidence="1" id="KW-0812">Transmembrane</keyword>
<sequence length="429" mass="48724">MNYLKNHKGSVFCIVILLIIFFVFKGWGNRKYSYDNQAAKIMAVLKDPTQDLSPYVVSKNPNIKPTRENLKPLQKYFQKHPGEMKKIFSNNIDLNDIDDEKLKAMSDLLSIDPEGHYLLFFKKYKLDVGTVKPEIKTNHSSSVLYVDGKRNKNFASDNYVKANPIFPGIHRLGVRAVVNKRGLSTNTTKDIWGSHPITGDVDAEEDYFTLNINTKTFLVEGAPDSKLYINNKEVGQLDSRGLLFMKEYPISDGTQLYAISKNGDKSNAINNLDAKMDQPMLGDPNHTDTMDMHTDNNSEVFKTNKEKLVVRLTWKNTITQLKAEDFLDKVFNSPKPKDFVNGSSNSSYSEIKKWKHKQSKSVMNSDIKISIQNVYPLGKYTGVKYVISMNNKKLAEYNNGSLVKSENRIMLKSMGKKQVVDNSTDIDLG</sequence>
<keyword evidence="1" id="KW-1133">Transmembrane helix</keyword>
<proteinExistence type="predicted"/>
<protein>
    <submittedName>
        <fullName evidence="2">Uncharacterized protein</fullName>
    </submittedName>
</protein>
<dbReference type="PANTHER" id="PTHR40038">
    <property type="entry name" value="MEMBRANE-ASSOCIATED PROTEIN TCAA"/>
    <property type="match status" value="1"/>
</dbReference>
<dbReference type="RefSeq" id="WP_202017362.1">
    <property type="nucleotide sequence ID" value="NZ_JAEHNR010000005.1"/>
</dbReference>
<keyword evidence="3" id="KW-1185">Reference proteome</keyword>
<feature type="transmembrane region" description="Helical" evidence="1">
    <location>
        <begin position="9"/>
        <end position="27"/>
    </location>
</feature>
<evidence type="ECO:0000313" key="3">
    <source>
        <dbReference type="Proteomes" id="UP000640912"/>
    </source>
</evidence>
<evidence type="ECO:0000313" key="2">
    <source>
        <dbReference type="EMBL" id="MBL1071055.1"/>
    </source>
</evidence>
<dbReference type="Proteomes" id="UP000640912">
    <property type="component" value="Unassembled WGS sequence"/>
</dbReference>
<reference evidence="2 3" key="1">
    <citation type="journal article" date="2021" name="Microorganisms">
        <title>Dual Inhibition of Salmonella enterica and Clostridium perfringens by New Probiotic Candidates Isolated from Chicken Intestinal Mucosa.</title>
        <authorList>
            <person name="Lone A."/>
            <person name="Mottawea W."/>
            <person name="Ait Chait Y."/>
            <person name="Hammami R."/>
        </authorList>
    </citation>
    <scope>NUCLEOTIDE SEQUENCE [LARGE SCALE GENOMIC DNA]</scope>
    <source>
        <strain evidence="2 3">A12</strain>
    </source>
</reference>
<gene>
    <name evidence="2" type="ORF">JEM47_00650</name>
</gene>
<dbReference type="EMBL" id="JAEHNR010000005">
    <property type="protein sequence ID" value="MBL1071055.1"/>
    <property type="molecule type" value="Genomic_DNA"/>
</dbReference>
<evidence type="ECO:0000256" key="1">
    <source>
        <dbReference type="SAM" id="Phobius"/>
    </source>
</evidence>
<keyword evidence="1" id="KW-0472">Membrane</keyword>